<reference evidence="1" key="1">
    <citation type="submission" date="2014-09" db="EMBL/GenBank/DDBJ databases">
        <authorList>
            <person name="Magalhaes I.L.F."/>
            <person name="Oliveira U."/>
            <person name="Santos F.R."/>
            <person name="Vidigal T.H.D.A."/>
            <person name="Brescovit A.D."/>
            <person name="Santos A.J."/>
        </authorList>
    </citation>
    <scope>NUCLEOTIDE SEQUENCE</scope>
    <source>
        <tissue evidence="1">Shoot tissue taken approximately 20 cm above the soil surface</tissue>
    </source>
</reference>
<proteinExistence type="predicted"/>
<dbReference type="EMBL" id="GBRH01268981">
    <property type="protein sequence ID" value="JAD28914.1"/>
    <property type="molecule type" value="Transcribed_RNA"/>
</dbReference>
<name>A0A0A8YQ63_ARUDO</name>
<reference evidence="1" key="2">
    <citation type="journal article" date="2015" name="Data Brief">
        <title>Shoot transcriptome of the giant reed, Arundo donax.</title>
        <authorList>
            <person name="Barrero R.A."/>
            <person name="Guerrero F.D."/>
            <person name="Moolhuijzen P."/>
            <person name="Goolsby J.A."/>
            <person name="Tidwell J."/>
            <person name="Bellgard S.E."/>
            <person name="Bellgard M.I."/>
        </authorList>
    </citation>
    <scope>NUCLEOTIDE SEQUENCE</scope>
    <source>
        <tissue evidence="1">Shoot tissue taken approximately 20 cm above the soil surface</tissue>
    </source>
</reference>
<evidence type="ECO:0000313" key="1">
    <source>
        <dbReference type="EMBL" id="JAD28914.1"/>
    </source>
</evidence>
<organism evidence="1">
    <name type="scientific">Arundo donax</name>
    <name type="common">Giant reed</name>
    <name type="synonym">Donax arundinaceus</name>
    <dbReference type="NCBI Taxonomy" id="35708"/>
    <lineage>
        <taxon>Eukaryota</taxon>
        <taxon>Viridiplantae</taxon>
        <taxon>Streptophyta</taxon>
        <taxon>Embryophyta</taxon>
        <taxon>Tracheophyta</taxon>
        <taxon>Spermatophyta</taxon>
        <taxon>Magnoliopsida</taxon>
        <taxon>Liliopsida</taxon>
        <taxon>Poales</taxon>
        <taxon>Poaceae</taxon>
        <taxon>PACMAD clade</taxon>
        <taxon>Arundinoideae</taxon>
        <taxon>Arundineae</taxon>
        <taxon>Arundo</taxon>
    </lineage>
</organism>
<protein>
    <submittedName>
        <fullName evidence="1">Uncharacterized protein</fullName>
    </submittedName>
</protein>
<sequence>MQLQAGFQIPAVTSGNLKSQWILKAENTSRSIVIF</sequence>
<dbReference type="AlphaFoldDB" id="A0A0A8YQ63"/>
<accession>A0A0A8YQ63</accession>